<reference evidence="1 2" key="1">
    <citation type="submission" date="2019-11" db="EMBL/GenBank/DDBJ databases">
        <title>Characterisation of Fundicoccus ignavus gen. nov. sp. nov., a novel genus of the family Aerococcaceae isolated from bulk tank milk.</title>
        <authorList>
            <person name="Siebert A."/>
            <person name="Huptas C."/>
            <person name="Wenning M."/>
            <person name="Scherer S."/>
            <person name="Doll E.V."/>
        </authorList>
    </citation>
    <scope>NUCLEOTIDE SEQUENCE [LARGE SCALE GENOMIC DNA]</scope>
    <source>
        <strain evidence="1 2">WS4759</strain>
    </source>
</reference>
<evidence type="ECO:0000313" key="2">
    <source>
        <dbReference type="Proteomes" id="UP000430975"/>
    </source>
</evidence>
<organism evidence="1 2">
    <name type="scientific">Fundicoccus ignavus</name>
    <dbReference type="NCBI Taxonomy" id="2664442"/>
    <lineage>
        <taxon>Bacteria</taxon>
        <taxon>Bacillati</taxon>
        <taxon>Bacillota</taxon>
        <taxon>Bacilli</taxon>
        <taxon>Lactobacillales</taxon>
        <taxon>Aerococcaceae</taxon>
        <taxon>Fundicoccus</taxon>
    </lineage>
</organism>
<dbReference type="Proteomes" id="UP000430975">
    <property type="component" value="Unassembled WGS sequence"/>
</dbReference>
<sequence>MGAIDKNLRANKFIEVEGVGKLSKNSLVNIKYHFVITTAMVTRYCSNYGIPLTHHDALSDAKAAGLIVSKFVHENRFSNLDQLVRFAGYPNYGVLGGSGFRKGRTR</sequence>
<dbReference type="RefSeq" id="WP_153863456.1">
    <property type="nucleotide sequence ID" value="NZ_WJQS01000004.1"/>
</dbReference>
<keyword evidence="2" id="KW-1185">Reference proteome</keyword>
<proteinExistence type="predicted"/>
<name>A0A6I2GYA5_9LACT</name>
<dbReference type="EMBL" id="WJQS01000004">
    <property type="protein sequence ID" value="MRI85393.1"/>
    <property type="molecule type" value="Genomic_DNA"/>
</dbReference>
<accession>A0A6I2GYA5</accession>
<comment type="caution">
    <text evidence="1">The sequence shown here is derived from an EMBL/GenBank/DDBJ whole genome shotgun (WGS) entry which is preliminary data.</text>
</comment>
<gene>
    <name evidence="1" type="ORF">GIY09_05810</name>
</gene>
<protein>
    <submittedName>
        <fullName evidence="1">Uncharacterized protein</fullName>
    </submittedName>
</protein>
<evidence type="ECO:0000313" key="1">
    <source>
        <dbReference type="EMBL" id="MRI85393.1"/>
    </source>
</evidence>
<dbReference type="AlphaFoldDB" id="A0A6I2GYA5"/>